<dbReference type="InterPro" id="IPR050145">
    <property type="entry name" value="Centrin_CML-like"/>
</dbReference>
<evidence type="ECO:0000313" key="4">
    <source>
        <dbReference type="EMBL" id="TNV75616.1"/>
    </source>
</evidence>
<gene>
    <name evidence="4" type="ORF">FGO68_gene4423</name>
</gene>
<dbReference type="SUPFAM" id="SSF47473">
    <property type="entry name" value="EF-hand"/>
    <property type="match status" value="1"/>
</dbReference>
<dbReference type="PANTHER" id="PTHR23050">
    <property type="entry name" value="CALCIUM BINDING PROTEIN"/>
    <property type="match status" value="1"/>
</dbReference>
<dbReference type="GO" id="GO:0005509">
    <property type="term" value="F:calcium ion binding"/>
    <property type="evidence" value="ECO:0007669"/>
    <property type="project" value="InterPro"/>
</dbReference>
<evidence type="ECO:0000256" key="1">
    <source>
        <dbReference type="ARBA" id="ARBA00022737"/>
    </source>
</evidence>
<accession>A0A8J8NI55</accession>
<dbReference type="Pfam" id="PF13499">
    <property type="entry name" value="EF-hand_7"/>
    <property type="match status" value="2"/>
</dbReference>
<dbReference type="InterPro" id="IPR011992">
    <property type="entry name" value="EF-hand-dom_pair"/>
</dbReference>
<dbReference type="EMBL" id="RRYP01015186">
    <property type="protein sequence ID" value="TNV75616.1"/>
    <property type="molecule type" value="Genomic_DNA"/>
</dbReference>
<dbReference type="AlphaFoldDB" id="A0A8J8NI55"/>
<keyword evidence="2" id="KW-0106">Calcium</keyword>
<evidence type="ECO:0000256" key="2">
    <source>
        <dbReference type="ARBA" id="ARBA00022837"/>
    </source>
</evidence>
<organism evidence="4 5">
    <name type="scientific">Halteria grandinella</name>
    <dbReference type="NCBI Taxonomy" id="5974"/>
    <lineage>
        <taxon>Eukaryota</taxon>
        <taxon>Sar</taxon>
        <taxon>Alveolata</taxon>
        <taxon>Ciliophora</taxon>
        <taxon>Intramacronucleata</taxon>
        <taxon>Spirotrichea</taxon>
        <taxon>Stichotrichia</taxon>
        <taxon>Sporadotrichida</taxon>
        <taxon>Halteriidae</taxon>
        <taxon>Halteria</taxon>
    </lineage>
</organism>
<keyword evidence="5" id="KW-1185">Reference proteome</keyword>
<dbReference type="CDD" id="cd00051">
    <property type="entry name" value="EFh"/>
    <property type="match status" value="1"/>
</dbReference>
<dbReference type="SMART" id="SM00054">
    <property type="entry name" value="EFh"/>
    <property type="match status" value="3"/>
</dbReference>
<dbReference type="FunFam" id="1.10.238.10:FF:000001">
    <property type="entry name" value="Calmodulin 1"/>
    <property type="match status" value="1"/>
</dbReference>
<reference evidence="4" key="1">
    <citation type="submission" date="2019-06" db="EMBL/GenBank/DDBJ databases">
        <authorList>
            <person name="Zheng W."/>
        </authorList>
    </citation>
    <scope>NUCLEOTIDE SEQUENCE</scope>
    <source>
        <strain evidence="4">QDHG01</strain>
    </source>
</reference>
<comment type="caution">
    <text evidence="4">The sequence shown here is derived from an EMBL/GenBank/DDBJ whole genome shotgun (WGS) entry which is preliminary data.</text>
</comment>
<sequence>MNQQRRENSRFSSYPLPGEILSDLQDAFKFYDKEDTGLISITHFRNILHNFGFNKMSKKEIDDELRKNDVDPNKRTTVEFDQVRLAISYRWNKGGKEEEAKECFKLFDKRDKGYITANDLKSVLPNYLEFPVTDAEIQELISECDPNGTGNIREREFMKLYTQ</sequence>
<keyword evidence="1" id="KW-0677">Repeat</keyword>
<evidence type="ECO:0000259" key="3">
    <source>
        <dbReference type="PROSITE" id="PS50222"/>
    </source>
</evidence>
<dbReference type="OrthoDB" id="296565at2759"/>
<name>A0A8J8NI55_HALGN</name>
<evidence type="ECO:0000313" key="5">
    <source>
        <dbReference type="Proteomes" id="UP000785679"/>
    </source>
</evidence>
<dbReference type="Proteomes" id="UP000785679">
    <property type="component" value="Unassembled WGS sequence"/>
</dbReference>
<feature type="domain" description="EF-hand" evidence="3">
    <location>
        <begin position="95"/>
        <end position="130"/>
    </location>
</feature>
<dbReference type="PROSITE" id="PS50222">
    <property type="entry name" value="EF_HAND_2"/>
    <property type="match status" value="2"/>
</dbReference>
<feature type="domain" description="EF-hand" evidence="3">
    <location>
        <begin position="19"/>
        <end position="54"/>
    </location>
</feature>
<dbReference type="Gene3D" id="1.10.238.10">
    <property type="entry name" value="EF-hand"/>
    <property type="match status" value="2"/>
</dbReference>
<protein>
    <recommendedName>
        <fullName evidence="3">EF-hand domain-containing protein</fullName>
    </recommendedName>
</protein>
<proteinExistence type="predicted"/>
<dbReference type="InterPro" id="IPR002048">
    <property type="entry name" value="EF_hand_dom"/>
</dbReference>